<feature type="domain" description="Ubiquitin-like" evidence="3">
    <location>
        <begin position="94"/>
        <end position="176"/>
    </location>
</feature>
<proteinExistence type="predicted"/>
<dbReference type="GO" id="GO:0005634">
    <property type="term" value="C:nucleus"/>
    <property type="evidence" value="ECO:0000318"/>
    <property type="project" value="GO_Central"/>
</dbReference>
<dbReference type="SMR" id="A0A1S4DFF1"/>
<sequence length="176" mass="19920">MRINVQDDTFKDVNNLSLVVNNNTLEDNSSSGKSSSNSRTFAQMVERDDIIAVVKAYIQEEKGCALELMVGPDDTIGDVKAVIKKYEEIRFHKYKLTLYGTDPDDSEYLDDLRIQNESVTVDQDGTIGDVKATIYEKVGIRFRKQRLIFRGKECGDSELLSDLGMELDSELILRLI</sequence>
<dbReference type="Pfam" id="PF00240">
    <property type="entry name" value="ubiquitin"/>
    <property type="match status" value="1"/>
</dbReference>
<dbReference type="GO" id="GO:0003729">
    <property type="term" value="F:mRNA binding"/>
    <property type="evidence" value="ECO:0007669"/>
    <property type="project" value="UniProtKB-ARBA"/>
</dbReference>
<dbReference type="GO" id="GO:0031625">
    <property type="term" value="F:ubiquitin protein ligase binding"/>
    <property type="evidence" value="ECO:0000318"/>
    <property type="project" value="GO_Central"/>
</dbReference>
<dbReference type="PANTHER" id="PTHR10666">
    <property type="entry name" value="UBIQUITIN"/>
    <property type="match status" value="1"/>
</dbReference>
<accession>A0A1S4DFF1</accession>
<dbReference type="STRING" id="4097.A0A1S4DFF1"/>
<dbReference type="SUPFAM" id="SSF54236">
    <property type="entry name" value="Ubiquitin-like"/>
    <property type="match status" value="2"/>
</dbReference>
<dbReference type="OrthoDB" id="1885901at2759"/>
<reference evidence="4" key="1">
    <citation type="submission" date="2025-08" db="UniProtKB">
        <authorList>
            <consortium name="RefSeq"/>
        </authorList>
    </citation>
    <scope>IDENTIFICATION</scope>
</reference>
<evidence type="ECO:0000256" key="2">
    <source>
        <dbReference type="ARBA" id="ARBA00022843"/>
    </source>
</evidence>
<dbReference type="InterPro" id="IPR050158">
    <property type="entry name" value="Ubiquitin_ubiquitin-like"/>
</dbReference>
<dbReference type="GO" id="GO:0016567">
    <property type="term" value="P:protein ubiquitination"/>
    <property type="evidence" value="ECO:0000318"/>
    <property type="project" value="GO_Central"/>
</dbReference>
<keyword evidence="2" id="KW-0832">Ubl conjugation</keyword>
<dbReference type="Gene3D" id="3.10.20.90">
    <property type="entry name" value="Phosphatidylinositol 3-kinase Catalytic Subunit, Chain A, domain 1"/>
    <property type="match status" value="2"/>
</dbReference>
<dbReference type="InterPro" id="IPR000626">
    <property type="entry name" value="Ubiquitin-like_dom"/>
</dbReference>
<organism evidence="4">
    <name type="scientific">Nicotiana tabacum</name>
    <name type="common">Common tobacco</name>
    <dbReference type="NCBI Taxonomy" id="4097"/>
    <lineage>
        <taxon>Eukaryota</taxon>
        <taxon>Viridiplantae</taxon>
        <taxon>Streptophyta</taxon>
        <taxon>Embryophyta</taxon>
        <taxon>Tracheophyta</taxon>
        <taxon>Spermatophyta</taxon>
        <taxon>Magnoliopsida</taxon>
        <taxon>eudicotyledons</taxon>
        <taxon>Gunneridae</taxon>
        <taxon>Pentapetalae</taxon>
        <taxon>asterids</taxon>
        <taxon>lamiids</taxon>
        <taxon>Solanales</taxon>
        <taxon>Solanaceae</taxon>
        <taxon>Nicotianoideae</taxon>
        <taxon>Nicotianeae</taxon>
        <taxon>Nicotiana</taxon>
    </lineage>
</organism>
<dbReference type="InterPro" id="IPR029071">
    <property type="entry name" value="Ubiquitin-like_domsf"/>
</dbReference>
<keyword evidence="1" id="KW-1017">Isopeptide bond</keyword>
<dbReference type="GO" id="GO:0005737">
    <property type="term" value="C:cytoplasm"/>
    <property type="evidence" value="ECO:0000318"/>
    <property type="project" value="GO_Central"/>
</dbReference>
<dbReference type="RefSeq" id="XP_016511949.1">
    <property type="nucleotide sequence ID" value="XM_016656463.1"/>
</dbReference>
<dbReference type="GO" id="GO:0031386">
    <property type="term" value="F:protein tag activity"/>
    <property type="evidence" value="ECO:0000318"/>
    <property type="project" value="GO_Central"/>
</dbReference>
<dbReference type="PaxDb" id="4097-A0A1S4DFF1"/>
<protein>
    <recommendedName>
        <fullName evidence="3">Ubiquitin-like domain-containing protein</fullName>
    </recommendedName>
</protein>
<dbReference type="PROSITE" id="PS50053">
    <property type="entry name" value="UBIQUITIN_2"/>
    <property type="match status" value="1"/>
</dbReference>
<dbReference type="KEGG" id="nta:107829044"/>
<evidence type="ECO:0000313" key="4">
    <source>
        <dbReference type="RefSeq" id="XP_016511949.1"/>
    </source>
</evidence>
<evidence type="ECO:0000259" key="3">
    <source>
        <dbReference type="PROSITE" id="PS50053"/>
    </source>
</evidence>
<dbReference type="AlphaFoldDB" id="A0A1S4DFF1"/>
<dbReference type="CDD" id="cd17039">
    <property type="entry name" value="Ubl_ubiquitin_like"/>
    <property type="match status" value="1"/>
</dbReference>
<dbReference type="GO" id="GO:0019941">
    <property type="term" value="P:modification-dependent protein catabolic process"/>
    <property type="evidence" value="ECO:0000318"/>
    <property type="project" value="GO_Central"/>
</dbReference>
<name>A0A1S4DFF1_TOBAC</name>
<evidence type="ECO:0000256" key="1">
    <source>
        <dbReference type="ARBA" id="ARBA00022499"/>
    </source>
</evidence>
<gene>
    <name evidence="4" type="primary">LOC107829044</name>
</gene>